<dbReference type="GO" id="GO:0022857">
    <property type="term" value="F:transmembrane transporter activity"/>
    <property type="evidence" value="ECO:0007669"/>
    <property type="project" value="InterPro"/>
</dbReference>
<keyword evidence="2 4" id="KW-1133">Transmembrane helix</keyword>
<sequence>MAALLQILRPTLPILIGASVMLTLSMGLRQSLGLFMQPLTQDIRISVSDFTLALAVQNLAWGFLQPLAGALTVRYGFRPIMIVGSLLYVAGLALMAGANGILSIMIGGGVLIGASLACTAAAIAMSVAARAVPASVRSTVLGLVSGAGSLGALLSAPIGQVLNEGYGWRMGLVGFVVLSLLMIPAAWYAGRVDRIPLPKPANDEIGDTSASAATKMAFSNASFVVMTGAYFVCGMQLVFLTTHLPSYLAICGLDPMLSAQTLGMIGGFNVLGSIFFGWAGQRWNKLALLGGIYIFRSIALAWYFTLPPTPATTLLFGAIMGFLWMGVGPLVAGAVAEMFGLKWQAMIQGLAFMSHQVGSFLGAYGGGVLYDALGSYTMAWRIGVALGLAGGIVQVAFALIRPSGPPQMQTA</sequence>
<reference evidence="6 7" key="1">
    <citation type="submission" date="2014-03" db="EMBL/GenBank/DDBJ databases">
        <title>Bradyrhizobium valentinum sp. nov., isolated from effective nodules of Lupinus mariae-josephae, a lupine endemic of basic-lime soils in Eastern Spain.</title>
        <authorList>
            <person name="Duran D."/>
            <person name="Rey L."/>
            <person name="Navarro A."/>
            <person name="Busquets A."/>
            <person name="Imperial J."/>
            <person name="Ruiz-Argueso T."/>
        </authorList>
    </citation>
    <scope>NUCLEOTIDE SEQUENCE [LARGE SCALE GENOMIC DNA]</scope>
    <source>
        <strain evidence="6 7">PAC68</strain>
    </source>
</reference>
<evidence type="ECO:0000256" key="2">
    <source>
        <dbReference type="ARBA" id="ARBA00022989"/>
    </source>
</evidence>
<keyword evidence="3 4" id="KW-0472">Membrane</keyword>
<evidence type="ECO:0000256" key="3">
    <source>
        <dbReference type="ARBA" id="ARBA00023136"/>
    </source>
</evidence>
<organism evidence="6 7">
    <name type="scientific">Bradyrhizobium jicamae</name>
    <dbReference type="NCBI Taxonomy" id="280332"/>
    <lineage>
        <taxon>Bacteria</taxon>
        <taxon>Pseudomonadati</taxon>
        <taxon>Pseudomonadota</taxon>
        <taxon>Alphaproteobacteria</taxon>
        <taxon>Hyphomicrobiales</taxon>
        <taxon>Nitrobacteraceae</taxon>
        <taxon>Bradyrhizobium</taxon>
    </lineage>
</organism>
<gene>
    <name evidence="6" type="ORF">CQ12_26520</name>
</gene>
<feature type="transmembrane region" description="Helical" evidence="4">
    <location>
        <begin position="286"/>
        <end position="305"/>
    </location>
</feature>
<dbReference type="InterPro" id="IPR036259">
    <property type="entry name" value="MFS_trans_sf"/>
</dbReference>
<feature type="transmembrane region" description="Helical" evidence="4">
    <location>
        <begin position="259"/>
        <end position="279"/>
    </location>
</feature>
<feature type="transmembrane region" description="Helical" evidence="4">
    <location>
        <begin position="12"/>
        <end position="32"/>
    </location>
</feature>
<dbReference type="EMBL" id="LLXZ01000234">
    <property type="protein sequence ID" value="KRQ92739.1"/>
    <property type="molecule type" value="Genomic_DNA"/>
</dbReference>
<dbReference type="RefSeq" id="WP_057840921.1">
    <property type="nucleotide sequence ID" value="NZ_LLXZ01000234.1"/>
</dbReference>
<evidence type="ECO:0000256" key="4">
    <source>
        <dbReference type="SAM" id="Phobius"/>
    </source>
</evidence>
<proteinExistence type="predicted"/>
<feature type="transmembrane region" description="Helical" evidence="4">
    <location>
        <begin position="52"/>
        <end position="73"/>
    </location>
</feature>
<dbReference type="Proteomes" id="UP000050863">
    <property type="component" value="Unassembled WGS sequence"/>
</dbReference>
<evidence type="ECO:0000259" key="5">
    <source>
        <dbReference type="PROSITE" id="PS50850"/>
    </source>
</evidence>
<feature type="transmembrane region" description="Helical" evidence="4">
    <location>
        <begin position="378"/>
        <end position="400"/>
    </location>
</feature>
<feature type="transmembrane region" description="Helical" evidence="4">
    <location>
        <begin position="168"/>
        <end position="189"/>
    </location>
</feature>
<dbReference type="Gene3D" id="1.20.1250.20">
    <property type="entry name" value="MFS general substrate transporter like domains"/>
    <property type="match status" value="1"/>
</dbReference>
<evidence type="ECO:0000256" key="1">
    <source>
        <dbReference type="ARBA" id="ARBA00022692"/>
    </source>
</evidence>
<evidence type="ECO:0000313" key="7">
    <source>
        <dbReference type="Proteomes" id="UP000050863"/>
    </source>
</evidence>
<feature type="domain" description="Major facilitator superfamily (MFS) profile" evidence="5">
    <location>
        <begin position="11"/>
        <end position="408"/>
    </location>
</feature>
<feature type="transmembrane region" description="Helical" evidence="4">
    <location>
        <begin position="104"/>
        <end position="128"/>
    </location>
</feature>
<feature type="transmembrane region" description="Helical" evidence="4">
    <location>
        <begin position="140"/>
        <end position="162"/>
    </location>
</feature>
<dbReference type="PANTHER" id="PTHR11360">
    <property type="entry name" value="MONOCARBOXYLATE TRANSPORTER"/>
    <property type="match status" value="1"/>
</dbReference>
<dbReference type="InterPro" id="IPR011701">
    <property type="entry name" value="MFS"/>
</dbReference>
<feature type="transmembrane region" description="Helical" evidence="4">
    <location>
        <begin position="80"/>
        <end position="98"/>
    </location>
</feature>
<comment type="caution">
    <text evidence="6">The sequence shown here is derived from an EMBL/GenBank/DDBJ whole genome shotgun (WGS) entry which is preliminary data.</text>
</comment>
<feature type="transmembrane region" description="Helical" evidence="4">
    <location>
        <begin position="221"/>
        <end position="239"/>
    </location>
</feature>
<dbReference type="AlphaFoldDB" id="A0A0R3KB45"/>
<feature type="transmembrane region" description="Helical" evidence="4">
    <location>
        <begin position="347"/>
        <end position="366"/>
    </location>
</feature>
<dbReference type="SUPFAM" id="SSF103473">
    <property type="entry name" value="MFS general substrate transporter"/>
    <property type="match status" value="1"/>
</dbReference>
<dbReference type="STRING" id="280332.CQ12_26520"/>
<dbReference type="OrthoDB" id="146345at2"/>
<keyword evidence="7" id="KW-1185">Reference proteome</keyword>
<dbReference type="InterPro" id="IPR020846">
    <property type="entry name" value="MFS_dom"/>
</dbReference>
<dbReference type="Pfam" id="PF07690">
    <property type="entry name" value="MFS_1"/>
    <property type="match status" value="1"/>
</dbReference>
<dbReference type="PROSITE" id="PS50850">
    <property type="entry name" value="MFS"/>
    <property type="match status" value="1"/>
</dbReference>
<keyword evidence="1 4" id="KW-0812">Transmembrane</keyword>
<dbReference type="CDD" id="cd17355">
    <property type="entry name" value="MFS_YcxA_like"/>
    <property type="match status" value="1"/>
</dbReference>
<protein>
    <submittedName>
        <fullName evidence="6">MFS transporter</fullName>
    </submittedName>
</protein>
<name>A0A0R3KB45_9BRAD</name>
<evidence type="ECO:0000313" key="6">
    <source>
        <dbReference type="EMBL" id="KRQ92739.1"/>
    </source>
</evidence>
<feature type="transmembrane region" description="Helical" evidence="4">
    <location>
        <begin position="311"/>
        <end position="335"/>
    </location>
</feature>
<accession>A0A0R3KB45</accession>
<dbReference type="PANTHER" id="PTHR11360:SF284">
    <property type="entry name" value="EG:103B4.3 PROTEIN-RELATED"/>
    <property type="match status" value="1"/>
</dbReference>
<dbReference type="InterPro" id="IPR050327">
    <property type="entry name" value="Proton-linked_MCT"/>
</dbReference>